<dbReference type="InterPro" id="IPR016181">
    <property type="entry name" value="Acyl_CoA_acyltransferase"/>
</dbReference>
<evidence type="ECO:0000313" key="5">
    <source>
        <dbReference type="Proteomes" id="UP000013827"/>
    </source>
</evidence>
<evidence type="ECO:0000256" key="1">
    <source>
        <dbReference type="ARBA" id="ARBA00022679"/>
    </source>
</evidence>
<dbReference type="Gene3D" id="3.40.630.30">
    <property type="match status" value="1"/>
</dbReference>
<feature type="domain" description="N-acetyltransferase" evidence="3">
    <location>
        <begin position="18"/>
        <end position="156"/>
    </location>
</feature>
<accession>A0A0D3I722</accession>
<evidence type="ECO:0000313" key="4">
    <source>
        <dbReference type="EnsemblProtists" id="EOD07057"/>
    </source>
</evidence>
<dbReference type="EnsemblProtists" id="EOD07057">
    <property type="protein sequence ID" value="EOD07057"/>
    <property type="gene ID" value="EMIHUDRAFT_432959"/>
</dbReference>
<dbReference type="KEGG" id="ehx:EMIHUDRAFT_432959"/>
<reference evidence="4" key="2">
    <citation type="submission" date="2024-10" db="UniProtKB">
        <authorList>
            <consortium name="EnsemblProtists"/>
        </authorList>
    </citation>
    <scope>IDENTIFICATION</scope>
</reference>
<dbReference type="InterPro" id="IPR000182">
    <property type="entry name" value="GNAT_dom"/>
</dbReference>
<dbReference type="Pfam" id="PF00583">
    <property type="entry name" value="Acetyltransf_1"/>
    <property type="match status" value="1"/>
</dbReference>
<keyword evidence="5" id="KW-1185">Reference proteome</keyword>
<dbReference type="RefSeq" id="XP_005759486.1">
    <property type="nucleotide sequence ID" value="XM_005759429.1"/>
</dbReference>
<dbReference type="PANTHER" id="PTHR43420">
    <property type="entry name" value="ACETYLTRANSFERASE"/>
    <property type="match status" value="1"/>
</dbReference>
<keyword evidence="1" id="KW-0808">Transferase</keyword>
<dbReference type="GeneID" id="17253381"/>
<dbReference type="CDD" id="cd04301">
    <property type="entry name" value="NAT_SF"/>
    <property type="match status" value="1"/>
</dbReference>
<dbReference type="PaxDb" id="2903-EOD07057"/>
<protein>
    <recommendedName>
        <fullName evidence="3">N-acetyltransferase domain-containing protein</fullName>
    </recommendedName>
</protein>
<dbReference type="HOGENOM" id="CLU_1520609_0_0_1"/>
<evidence type="ECO:0000259" key="3">
    <source>
        <dbReference type="PROSITE" id="PS51186"/>
    </source>
</evidence>
<dbReference type="AlphaFoldDB" id="A0A0D3I722"/>
<dbReference type="InterPro" id="IPR050680">
    <property type="entry name" value="YpeA/RimI_acetyltransf"/>
</dbReference>
<keyword evidence="2" id="KW-0012">Acyltransferase</keyword>
<proteinExistence type="predicted"/>
<dbReference type="SUPFAM" id="SSF55729">
    <property type="entry name" value="Acyl-CoA N-acyltransferases (Nat)"/>
    <property type="match status" value="1"/>
</dbReference>
<dbReference type="PROSITE" id="PS51186">
    <property type="entry name" value="GNAT"/>
    <property type="match status" value="1"/>
</dbReference>
<evidence type="ECO:0000256" key="2">
    <source>
        <dbReference type="ARBA" id="ARBA00023315"/>
    </source>
</evidence>
<reference evidence="5" key="1">
    <citation type="journal article" date="2013" name="Nature">
        <title>Pan genome of the phytoplankton Emiliania underpins its global distribution.</title>
        <authorList>
            <person name="Read B.A."/>
            <person name="Kegel J."/>
            <person name="Klute M.J."/>
            <person name="Kuo A."/>
            <person name="Lefebvre S.C."/>
            <person name="Maumus F."/>
            <person name="Mayer C."/>
            <person name="Miller J."/>
            <person name="Monier A."/>
            <person name="Salamov A."/>
            <person name="Young J."/>
            <person name="Aguilar M."/>
            <person name="Claverie J.M."/>
            <person name="Frickenhaus S."/>
            <person name="Gonzalez K."/>
            <person name="Herman E.K."/>
            <person name="Lin Y.C."/>
            <person name="Napier J."/>
            <person name="Ogata H."/>
            <person name="Sarno A.F."/>
            <person name="Shmutz J."/>
            <person name="Schroeder D."/>
            <person name="de Vargas C."/>
            <person name="Verret F."/>
            <person name="von Dassow P."/>
            <person name="Valentin K."/>
            <person name="Van de Peer Y."/>
            <person name="Wheeler G."/>
            <person name="Dacks J.B."/>
            <person name="Delwiche C.F."/>
            <person name="Dyhrman S.T."/>
            <person name="Glockner G."/>
            <person name="John U."/>
            <person name="Richards T."/>
            <person name="Worden A.Z."/>
            <person name="Zhang X."/>
            <person name="Grigoriev I.V."/>
            <person name="Allen A.E."/>
            <person name="Bidle K."/>
            <person name="Borodovsky M."/>
            <person name="Bowler C."/>
            <person name="Brownlee C."/>
            <person name="Cock J.M."/>
            <person name="Elias M."/>
            <person name="Gladyshev V.N."/>
            <person name="Groth M."/>
            <person name="Guda C."/>
            <person name="Hadaegh A."/>
            <person name="Iglesias-Rodriguez M.D."/>
            <person name="Jenkins J."/>
            <person name="Jones B.M."/>
            <person name="Lawson T."/>
            <person name="Leese F."/>
            <person name="Lindquist E."/>
            <person name="Lobanov A."/>
            <person name="Lomsadze A."/>
            <person name="Malik S.B."/>
            <person name="Marsh M.E."/>
            <person name="Mackinder L."/>
            <person name="Mock T."/>
            <person name="Mueller-Roeber B."/>
            <person name="Pagarete A."/>
            <person name="Parker M."/>
            <person name="Probert I."/>
            <person name="Quesneville H."/>
            <person name="Raines C."/>
            <person name="Rensing S.A."/>
            <person name="Riano-Pachon D.M."/>
            <person name="Richier S."/>
            <person name="Rokitta S."/>
            <person name="Shiraiwa Y."/>
            <person name="Soanes D.M."/>
            <person name="van der Giezen M."/>
            <person name="Wahlund T.M."/>
            <person name="Williams B."/>
            <person name="Wilson W."/>
            <person name="Wolfe G."/>
            <person name="Wurch L.L."/>
        </authorList>
    </citation>
    <scope>NUCLEOTIDE SEQUENCE</scope>
</reference>
<dbReference type="GO" id="GO:0016747">
    <property type="term" value="F:acyltransferase activity, transferring groups other than amino-acyl groups"/>
    <property type="evidence" value="ECO:0007669"/>
    <property type="project" value="InterPro"/>
</dbReference>
<sequence length="177" mass="19383">MLAVLSATSLAPSRSRSVTVKSSPWPERPGGGRLHSWLAATIDDESAQDVGHCGLEILSCGPDGLLGGGERWPYIRPRAILSGTLTVSPKYRRQGVAQRLLTEAERKARWLGVDEMLLMVNQKNAAALKLYTKLGYAPKPVLAEHGGQVCMSKHLYYPTVHNQRSMLPLRRLEVTAA</sequence>
<dbReference type="Proteomes" id="UP000013827">
    <property type="component" value="Unassembled WGS sequence"/>
</dbReference>
<name>A0A0D3I722_EMIH1</name>
<organism evidence="4 5">
    <name type="scientific">Emiliania huxleyi (strain CCMP1516)</name>
    <dbReference type="NCBI Taxonomy" id="280463"/>
    <lineage>
        <taxon>Eukaryota</taxon>
        <taxon>Haptista</taxon>
        <taxon>Haptophyta</taxon>
        <taxon>Prymnesiophyceae</taxon>
        <taxon>Isochrysidales</taxon>
        <taxon>Noelaerhabdaceae</taxon>
        <taxon>Emiliania</taxon>
    </lineage>
</organism>